<feature type="transmembrane region" description="Helical" evidence="8">
    <location>
        <begin position="158"/>
        <end position="179"/>
    </location>
</feature>
<evidence type="ECO:0000256" key="6">
    <source>
        <dbReference type="ARBA" id="ARBA00022989"/>
    </source>
</evidence>
<evidence type="ECO:0000313" key="9">
    <source>
        <dbReference type="EMBL" id="TMP23818.1"/>
    </source>
</evidence>
<reference evidence="10" key="2">
    <citation type="submission" date="2019-06" db="EMBL/GenBank/DDBJ databases">
        <title>Co-occurence of chitin degradation, pigmentation and bioactivity in marine Pseudoalteromonas.</title>
        <authorList>
            <person name="Sonnenschein E.C."/>
            <person name="Bech P.K."/>
        </authorList>
    </citation>
    <scope>NUCLEOTIDE SEQUENCE [LARGE SCALE GENOMIC DNA]</scope>
    <source>
        <strain evidence="10">S2676</strain>
    </source>
</reference>
<feature type="transmembrane region" description="Helical" evidence="8">
    <location>
        <begin position="280"/>
        <end position="299"/>
    </location>
</feature>
<evidence type="ECO:0000256" key="1">
    <source>
        <dbReference type="ARBA" id="ARBA00004651"/>
    </source>
</evidence>
<dbReference type="GO" id="GO:0005886">
    <property type="term" value="C:plasma membrane"/>
    <property type="evidence" value="ECO:0007669"/>
    <property type="project" value="UniProtKB-SubCell"/>
</dbReference>
<proteinExistence type="inferred from homology"/>
<evidence type="ECO:0000256" key="4">
    <source>
        <dbReference type="ARBA" id="ARBA00022475"/>
    </source>
</evidence>
<protein>
    <submittedName>
        <fullName evidence="9">Transporter</fullName>
    </submittedName>
</protein>
<evidence type="ECO:0000256" key="5">
    <source>
        <dbReference type="ARBA" id="ARBA00022692"/>
    </source>
</evidence>
<organism evidence="9 10">
    <name type="scientific">Pseudoalteromonas rubra</name>
    <dbReference type="NCBI Taxonomy" id="43658"/>
    <lineage>
        <taxon>Bacteria</taxon>
        <taxon>Pseudomonadati</taxon>
        <taxon>Pseudomonadota</taxon>
        <taxon>Gammaproteobacteria</taxon>
        <taxon>Alteromonadales</taxon>
        <taxon>Pseudoalteromonadaceae</taxon>
        <taxon>Pseudoalteromonas</taxon>
    </lineage>
</organism>
<dbReference type="InterPro" id="IPR038770">
    <property type="entry name" value="Na+/solute_symporter_sf"/>
</dbReference>
<keyword evidence="3" id="KW-0813">Transport</keyword>
<dbReference type="Pfam" id="PF03547">
    <property type="entry name" value="Mem_trans"/>
    <property type="match status" value="2"/>
</dbReference>
<keyword evidence="4" id="KW-1003">Cell membrane</keyword>
<dbReference type="GO" id="GO:0055085">
    <property type="term" value="P:transmembrane transport"/>
    <property type="evidence" value="ECO:0007669"/>
    <property type="project" value="InterPro"/>
</dbReference>
<feature type="transmembrane region" description="Helical" evidence="8">
    <location>
        <begin position="191"/>
        <end position="209"/>
    </location>
</feature>
<evidence type="ECO:0000313" key="10">
    <source>
        <dbReference type="Proteomes" id="UP000310249"/>
    </source>
</evidence>
<feature type="transmembrane region" description="Helical" evidence="8">
    <location>
        <begin position="251"/>
        <end position="268"/>
    </location>
</feature>
<dbReference type="Proteomes" id="UP000310249">
    <property type="component" value="Unassembled WGS sequence"/>
</dbReference>
<feature type="transmembrane region" description="Helical" evidence="8">
    <location>
        <begin position="6"/>
        <end position="25"/>
    </location>
</feature>
<evidence type="ECO:0000256" key="3">
    <source>
        <dbReference type="ARBA" id="ARBA00022448"/>
    </source>
</evidence>
<dbReference type="PANTHER" id="PTHR36838">
    <property type="entry name" value="AUXIN EFFLUX CARRIER FAMILY PROTEIN"/>
    <property type="match status" value="1"/>
</dbReference>
<comment type="similarity">
    <text evidence="2">Belongs to the auxin efflux carrier (TC 2.A.69) family.</text>
</comment>
<feature type="transmembrane region" description="Helical" evidence="8">
    <location>
        <begin position="124"/>
        <end position="146"/>
    </location>
</feature>
<comment type="caution">
    <text evidence="9">The sequence shown here is derived from an EMBL/GenBank/DDBJ whole genome shotgun (WGS) entry which is preliminary data.</text>
</comment>
<keyword evidence="5 8" id="KW-0812">Transmembrane</keyword>
<dbReference type="EMBL" id="PNCI01000084">
    <property type="protein sequence ID" value="TMP23818.1"/>
    <property type="molecule type" value="Genomic_DNA"/>
</dbReference>
<dbReference type="OrthoDB" id="5870554at2"/>
<dbReference type="PANTHER" id="PTHR36838:SF1">
    <property type="entry name" value="SLR1864 PROTEIN"/>
    <property type="match status" value="1"/>
</dbReference>
<sequence length="302" mass="32807">MTFIDILFPLIFVVTCGFISARTQFISPAQLDGIRFYIFNLAIPVLLFLSMYRAELSDIASARLLLAFYLPVCVIYLLIVGIMQLYRKCTIKEAALSALNGTYSNTVVVGLPVILAALGEQAAAMVFMIIPLHSAALFSLTFMLAREKDTRGMTWLKPLFLNPVVLSISLGLIANLLKLPIPTLLLSGMDWFAKPAIAGALFVLGASLVQYGFRPVWFPALILSTVKLLILPLGVYLTATLLMLEPLQRQVVTLMSAAPLGINAYLVARQLSVQQAVSAGSVVLSTLLSVVSLSLWLAILSV</sequence>
<name>A0A5S3WG85_9GAMM</name>
<feature type="transmembrane region" description="Helical" evidence="8">
    <location>
        <begin position="37"/>
        <end position="54"/>
    </location>
</feature>
<gene>
    <name evidence="9" type="ORF">CWB99_22975</name>
</gene>
<reference evidence="9 10" key="1">
    <citation type="submission" date="2018-01" db="EMBL/GenBank/DDBJ databases">
        <authorList>
            <person name="Paulsen S."/>
            <person name="Gram L.K."/>
        </authorList>
    </citation>
    <scope>NUCLEOTIDE SEQUENCE [LARGE SCALE GENOMIC DNA]</scope>
    <source>
        <strain evidence="9 10">S2676</strain>
    </source>
</reference>
<feature type="transmembrane region" description="Helical" evidence="8">
    <location>
        <begin position="98"/>
        <end position="118"/>
    </location>
</feature>
<keyword evidence="7 8" id="KW-0472">Membrane</keyword>
<comment type="subcellular location">
    <subcellularLocation>
        <location evidence="1">Cell membrane</location>
        <topology evidence="1">Multi-pass membrane protein</topology>
    </subcellularLocation>
</comment>
<feature type="transmembrane region" description="Helical" evidence="8">
    <location>
        <begin position="66"/>
        <end position="86"/>
    </location>
</feature>
<dbReference type="Gene3D" id="1.20.1530.20">
    <property type="match status" value="1"/>
</dbReference>
<feature type="transmembrane region" description="Helical" evidence="8">
    <location>
        <begin position="216"/>
        <end position="239"/>
    </location>
</feature>
<evidence type="ECO:0000256" key="7">
    <source>
        <dbReference type="ARBA" id="ARBA00023136"/>
    </source>
</evidence>
<evidence type="ECO:0000256" key="2">
    <source>
        <dbReference type="ARBA" id="ARBA00010145"/>
    </source>
</evidence>
<dbReference type="AlphaFoldDB" id="A0A5S3WG85"/>
<dbReference type="InterPro" id="IPR004776">
    <property type="entry name" value="Mem_transp_PIN-like"/>
</dbReference>
<accession>A0A5S3WG85</accession>
<dbReference type="RefSeq" id="WP_138551599.1">
    <property type="nucleotide sequence ID" value="NZ_PNCH01000027.1"/>
</dbReference>
<keyword evidence="6 8" id="KW-1133">Transmembrane helix</keyword>
<evidence type="ECO:0000256" key="8">
    <source>
        <dbReference type="SAM" id="Phobius"/>
    </source>
</evidence>